<evidence type="ECO:0000256" key="6">
    <source>
        <dbReference type="ARBA" id="ARBA00022989"/>
    </source>
</evidence>
<comment type="caution">
    <text evidence="11">The sequence shown here is derived from an EMBL/GenBank/DDBJ whole genome shotgun (WGS) entry which is preliminary data.</text>
</comment>
<dbReference type="SUPFAM" id="SSF81330">
    <property type="entry name" value="Gated mechanosensitive channel"/>
    <property type="match status" value="1"/>
</dbReference>
<dbReference type="PROSITE" id="PS01327">
    <property type="entry name" value="MSCL"/>
    <property type="match status" value="1"/>
</dbReference>
<evidence type="ECO:0000256" key="9">
    <source>
        <dbReference type="ARBA" id="ARBA00023303"/>
    </source>
</evidence>
<dbReference type="RefSeq" id="WP_169211105.1">
    <property type="nucleotide sequence ID" value="NZ_JAATNW010000005.1"/>
</dbReference>
<reference evidence="11 12" key="1">
    <citation type="submission" date="2020-03" db="EMBL/GenBank/DDBJ databases">
        <title>Alteromonas ponticola sp. nov., isolated from seawater.</title>
        <authorList>
            <person name="Yoon J.-H."/>
            <person name="Kim Y.-O."/>
        </authorList>
    </citation>
    <scope>NUCLEOTIDE SEQUENCE [LARGE SCALE GENOMIC DNA]</scope>
    <source>
        <strain evidence="11 12">MYP5</strain>
    </source>
</reference>
<gene>
    <name evidence="10 11" type="primary">mscL</name>
    <name evidence="11" type="ORF">HCJ96_11045</name>
</gene>
<comment type="similarity">
    <text evidence="2 10">Belongs to the MscL family.</text>
</comment>
<comment type="subunit">
    <text evidence="10">Homopentamer.</text>
</comment>
<keyword evidence="9 10" id="KW-0407">Ion channel</keyword>
<evidence type="ECO:0000256" key="1">
    <source>
        <dbReference type="ARBA" id="ARBA00004651"/>
    </source>
</evidence>
<dbReference type="InterPro" id="IPR037673">
    <property type="entry name" value="MSC/AndL"/>
</dbReference>
<evidence type="ECO:0000256" key="5">
    <source>
        <dbReference type="ARBA" id="ARBA00022692"/>
    </source>
</evidence>
<comment type="function">
    <text evidence="10">Channel that opens in response to stretch forces in the membrane lipid bilayer. May participate in the regulation of osmotic pressure changes within the cell.</text>
</comment>
<evidence type="ECO:0000256" key="7">
    <source>
        <dbReference type="ARBA" id="ARBA00023065"/>
    </source>
</evidence>
<evidence type="ECO:0000256" key="3">
    <source>
        <dbReference type="ARBA" id="ARBA00022448"/>
    </source>
</evidence>
<evidence type="ECO:0000256" key="2">
    <source>
        <dbReference type="ARBA" id="ARBA00007254"/>
    </source>
</evidence>
<dbReference type="PANTHER" id="PTHR30266:SF2">
    <property type="entry name" value="LARGE-CONDUCTANCE MECHANOSENSITIVE CHANNEL"/>
    <property type="match status" value="1"/>
</dbReference>
<evidence type="ECO:0000313" key="11">
    <source>
        <dbReference type="EMBL" id="NMH60559.1"/>
    </source>
</evidence>
<keyword evidence="3 10" id="KW-0813">Transport</keyword>
<evidence type="ECO:0000256" key="4">
    <source>
        <dbReference type="ARBA" id="ARBA00022475"/>
    </source>
</evidence>
<dbReference type="InterPro" id="IPR019823">
    <property type="entry name" value="Mechanosensitive_channel_CS"/>
</dbReference>
<dbReference type="InterPro" id="IPR001185">
    <property type="entry name" value="MS_channel"/>
</dbReference>
<evidence type="ECO:0000313" key="12">
    <source>
        <dbReference type="Proteomes" id="UP000709336"/>
    </source>
</evidence>
<organism evidence="11 12">
    <name type="scientific">Alteromonas ponticola</name>
    <dbReference type="NCBI Taxonomy" id="2720613"/>
    <lineage>
        <taxon>Bacteria</taxon>
        <taxon>Pseudomonadati</taxon>
        <taxon>Pseudomonadota</taxon>
        <taxon>Gammaproteobacteria</taxon>
        <taxon>Alteromonadales</taxon>
        <taxon>Alteromonadaceae</taxon>
        <taxon>Alteromonas/Salinimonas group</taxon>
        <taxon>Alteromonas</taxon>
    </lineage>
</organism>
<keyword evidence="12" id="KW-1185">Reference proteome</keyword>
<name>A0ABX1R280_9ALTE</name>
<dbReference type="EMBL" id="JAATNW010000005">
    <property type="protein sequence ID" value="NMH60559.1"/>
    <property type="molecule type" value="Genomic_DNA"/>
</dbReference>
<keyword evidence="8 10" id="KW-0472">Membrane</keyword>
<keyword evidence="4 10" id="KW-1003">Cell membrane</keyword>
<keyword evidence="7 10" id="KW-0406">Ion transport</keyword>
<dbReference type="InterPro" id="IPR036019">
    <property type="entry name" value="MscL_channel"/>
</dbReference>
<sequence length="140" mass="15807">MKLFDEFKEFAIKGNMIDIAIGVIIGAAFNKVIDVLVKDIFLPPLAYVTDGQKWENRKIVLRQASEAGGEKIDEIALAYGKLLETSVDFMIISITVFVIVKMMNSLRKKAHDVKDNSVSTPKEIELLNDIKEILERQSKH</sequence>
<evidence type="ECO:0000256" key="8">
    <source>
        <dbReference type="ARBA" id="ARBA00023136"/>
    </source>
</evidence>
<evidence type="ECO:0000256" key="10">
    <source>
        <dbReference type="HAMAP-Rule" id="MF_00115"/>
    </source>
</evidence>
<proteinExistence type="inferred from homology"/>
<protein>
    <recommendedName>
        <fullName evidence="10">Large-conductance mechanosensitive channel</fullName>
    </recommendedName>
</protein>
<dbReference type="Pfam" id="PF01741">
    <property type="entry name" value="MscL"/>
    <property type="match status" value="1"/>
</dbReference>
<dbReference type="Proteomes" id="UP000709336">
    <property type="component" value="Unassembled WGS sequence"/>
</dbReference>
<keyword evidence="10" id="KW-0997">Cell inner membrane</keyword>
<dbReference type="NCBIfam" id="TIGR00220">
    <property type="entry name" value="mscL"/>
    <property type="match status" value="1"/>
</dbReference>
<accession>A0ABX1R280</accession>
<keyword evidence="6 10" id="KW-1133">Transmembrane helix</keyword>
<comment type="subcellular location">
    <subcellularLocation>
        <location evidence="10">Cell inner membrane</location>
        <topology evidence="10">Multi-pass membrane protein</topology>
    </subcellularLocation>
    <subcellularLocation>
        <location evidence="1">Cell membrane</location>
        <topology evidence="1">Multi-pass membrane protein</topology>
    </subcellularLocation>
</comment>
<dbReference type="PANTHER" id="PTHR30266">
    <property type="entry name" value="MECHANOSENSITIVE CHANNEL MSCL"/>
    <property type="match status" value="1"/>
</dbReference>
<dbReference type="PRINTS" id="PR01264">
    <property type="entry name" value="MECHCHANNEL"/>
</dbReference>
<dbReference type="Gene3D" id="1.10.1200.120">
    <property type="entry name" value="Large-conductance mechanosensitive channel, MscL, domain 1"/>
    <property type="match status" value="1"/>
</dbReference>
<dbReference type="HAMAP" id="MF_00115">
    <property type="entry name" value="MscL"/>
    <property type="match status" value="1"/>
</dbReference>
<keyword evidence="5 10" id="KW-0812">Transmembrane</keyword>